<evidence type="ECO:0000256" key="4">
    <source>
        <dbReference type="ARBA" id="ARBA00012694"/>
    </source>
</evidence>
<evidence type="ECO:0000313" key="14">
    <source>
        <dbReference type="EMBL" id="AQU89530.1"/>
    </source>
</evidence>
<evidence type="ECO:0000256" key="2">
    <source>
        <dbReference type="ARBA" id="ARBA00004688"/>
    </source>
</evidence>
<dbReference type="AlphaFoldDB" id="A0A1U9RRK3"/>
<dbReference type="InterPro" id="IPR006219">
    <property type="entry name" value="DAHP_synth_1"/>
</dbReference>
<sequence>MYKIINIKRLKKDLINKNILNIKNYKEIIKKNLKKIILIIGPCSLSNIKELFLYINKIRKLFLNLNFLIRIYYEKPRTNIGWKGYIYDPYVNNSFCILDGIYIIRRLLLDLIQMKINIATECLNFYFLNFFLDCIIWICIGARTMNSQIHREFCSYINNIIGIKNDLSGNINFLNDSFKSINNKHCFPNFFEYNKIFFSKGNKNCQFVLRGSYKPNFSYNIIKNIKNSTIIDCSHSNSMKNAINQIYVFENVFNQFKYLKSYINGFMFESYIEYGNQNIKNYYKNISITDSCINLNILRVLINKINNEFSK</sequence>
<evidence type="ECO:0000256" key="3">
    <source>
        <dbReference type="ARBA" id="ARBA00007985"/>
    </source>
</evidence>
<evidence type="ECO:0000256" key="10">
    <source>
        <dbReference type="ARBA" id="ARBA00032193"/>
    </source>
</evidence>
<keyword evidence="7" id="KW-0057">Aromatic amino acid biosynthesis</keyword>
<dbReference type="Pfam" id="PF00793">
    <property type="entry name" value="DAHP_synth_1"/>
    <property type="match status" value="1"/>
</dbReference>
<evidence type="ECO:0000256" key="6">
    <source>
        <dbReference type="ARBA" id="ARBA00022679"/>
    </source>
</evidence>
<protein>
    <recommendedName>
        <fullName evidence="4">3-deoxy-7-phosphoheptulonate synthase</fullName>
        <ecNumber evidence="4">2.5.1.54</ecNumber>
    </recommendedName>
    <alternativeName>
        <fullName evidence="10">3-deoxy-D-arabino-heptulosonate 7-phosphate synthase</fullName>
    </alternativeName>
    <alternativeName>
        <fullName evidence="9">DAHP synthase</fullName>
    </alternativeName>
    <alternativeName>
        <fullName evidence="8">Phospho-2-keto-3-deoxyheptonate aldolase</fullName>
    </alternativeName>
</protein>
<comment type="similarity">
    <text evidence="3">Belongs to the class-I DAHP synthase family.</text>
</comment>
<keyword evidence="12" id="KW-0472">Membrane</keyword>
<keyword evidence="5" id="KW-0028">Amino-acid biosynthesis</keyword>
<evidence type="ECO:0000313" key="15">
    <source>
        <dbReference type="Proteomes" id="UP000189666"/>
    </source>
</evidence>
<reference evidence="14 15" key="1">
    <citation type="submission" date="2017-02" db="EMBL/GenBank/DDBJ databases">
        <title>Complete Genome of Candidatus Carsonella ruddii strain BC, a Nutritional Endosymbiont of Bactericera cockerelli.</title>
        <authorList>
            <person name="Riley A.B."/>
            <person name="Kim D.H."/>
            <person name="Hansen A.K."/>
        </authorList>
    </citation>
    <scope>NUCLEOTIDE SEQUENCE [LARGE SCALE GENOMIC DNA]</scope>
    <source>
        <strain evidence="14 15">BC</strain>
    </source>
</reference>
<evidence type="ECO:0000259" key="13">
    <source>
        <dbReference type="Pfam" id="PF00793"/>
    </source>
</evidence>
<dbReference type="InterPro" id="IPR013785">
    <property type="entry name" value="Aldolase_TIM"/>
</dbReference>
<evidence type="ECO:0000256" key="11">
    <source>
        <dbReference type="ARBA" id="ARBA00047508"/>
    </source>
</evidence>
<dbReference type="GO" id="GO:0005737">
    <property type="term" value="C:cytoplasm"/>
    <property type="evidence" value="ECO:0007669"/>
    <property type="project" value="TreeGrafter"/>
</dbReference>
<evidence type="ECO:0000256" key="5">
    <source>
        <dbReference type="ARBA" id="ARBA00022605"/>
    </source>
</evidence>
<dbReference type="PANTHER" id="PTHR21225">
    <property type="entry name" value="PHOSPHO-2-DEHYDRO-3-DEOXYHEPTONATE ALDOLASE DAHP SYNTHETASE"/>
    <property type="match status" value="1"/>
</dbReference>
<evidence type="ECO:0000256" key="8">
    <source>
        <dbReference type="ARBA" id="ARBA00031111"/>
    </source>
</evidence>
<dbReference type="Proteomes" id="UP000189666">
    <property type="component" value="Chromosome"/>
</dbReference>
<dbReference type="SUPFAM" id="SSF51569">
    <property type="entry name" value="Aldolase"/>
    <property type="match status" value="1"/>
</dbReference>
<feature type="domain" description="DAHP synthetase I/KDSA" evidence="13">
    <location>
        <begin position="23"/>
        <end position="282"/>
    </location>
</feature>
<evidence type="ECO:0000256" key="12">
    <source>
        <dbReference type="SAM" id="Phobius"/>
    </source>
</evidence>
<keyword evidence="6 14" id="KW-0808">Transferase</keyword>
<dbReference type="GO" id="GO:0003849">
    <property type="term" value="F:3-deoxy-7-phosphoheptulonate synthase activity"/>
    <property type="evidence" value="ECO:0007669"/>
    <property type="project" value="UniProtKB-EC"/>
</dbReference>
<evidence type="ECO:0000256" key="7">
    <source>
        <dbReference type="ARBA" id="ARBA00023141"/>
    </source>
</evidence>
<comment type="pathway">
    <text evidence="2">Metabolic intermediate biosynthesis; chorismate biosynthesis; chorismate from D-erythrose 4-phosphate and phosphoenolpyruvate: step 1/7.</text>
</comment>
<dbReference type="Gene3D" id="3.20.20.70">
    <property type="entry name" value="Aldolase class I"/>
    <property type="match status" value="1"/>
</dbReference>
<dbReference type="GO" id="GO:0009073">
    <property type="term" value="P:aromatic amino acid family biosynthetic process"/>
    <property type="evidence" value="ECO:0007669"/>
    <property type="project" value="UniProtKB-KW"/>
</dbReference>
<dbReference type="EMBL" id="CP019943">
    <property type="protein sequence ID" value="AQU89530.1"/>
    <property type="molecule type" value="Genomic_DNA"/>
</dbReference>
<keyword evidence="12" id="KW-0812">Transmembrane</keyword>
<name>A0A1U9RRK3_CARRU</name>
<feature type="transmembrane region" description="Helical" evidence="12">
    <location>
        <begin position="123"/>
        <end position="142"/>
    </location>
</feature>
<dbReference type="GO" id="GO:0009423">
    <property type="term" value="P:chorismate biosynthetic process"/>
    <property type="evidence" value="ECO:0007669"/>
    <property type="project" value="UniProtKB-UniPathway"/>
</dbReference>
<dbReference type="UniPathway" id="UPA00053">
    <property type="reaction ID" value="UER00084"/>
</dbReference>
<gene>
    <name evidence="14" type="ORF">BW244_0112</name>
</gene>
<dbReference type="PANTHER" id="PTHR21225:SF10">
    <property type="entry name" value="PHOSPHO-2-DEHYDRO-3-DEOXYHEPTONATE ALDOLASE, TYR-SENSITIVE"/>
    <property type="match status" value="1"/>
</dbReference>
<dbReference type="GO" id="GO:0008652">
    <property type="term" value="P:amino acid biosynthetic process"/>
    <property type="evidence" value="ECO:0007669"/>
    <property type="project" value="UniProtKB-KW"/>
</dbReference>
<dbReference type="RefSeq" id="WP_211118366.1">
    <property type="nucleotide sequence ID" value="NZ_CP019943.1"/>
</dbReference>
<keyword evidence="12" id="KW-1133">Transmembrane helix</keyword>
<comment type="catalytic activity">
    <reaction evidence="11">
        <text>D-erythrose 4-phosphate + phosphoenolpyruvate + H2O = 7-phospho-2-dehydro-3-deoxy-D-arabino-heptonate + phosphate</text>
        <dbReference type="Rhea" id="RHEA:14717"/>
        <dbReference type="ChEBI" id="CHEBI:15377"/>
        <dbReference type="ChEBI" id="CHEBI:16897"/>
        <dbReference type="ChEBI" id="CHEBI:43474"/>
        <dbReference type="ChEBI" id="CHEBI:58394"/>
        <dbReference type="ChEBI" id="CHEBI:58702"/>
        <dbReference type="EC" id="2.5.1.54"/>
    </reaction>
</comment>
<proteinExistence type="inferred from homology"/>
<dbReference type="NCBIfam" id="TIGR00034">
    <property type="entry name" value="aroFGH"/>
    <property type="match status" value="1"/>
</dbReference>
<evidence type="ECO:0000256" key="1">
    <source>
        <dbReference type="ARBA" id="ARBA00003726"/>
    </source>
</evidence>
<dbReference type="InterPro" id="IPR006218">
    <property type="entry name" value="DAHP1/KDSA"/>
</dbReference>
<dbReference type="EC" id="2.5.1.54" evidence="4"/>
<accession>A0A1U9RRK3</accession>
<organism evidence="14 15">
    <name type="scientific">Carsonella ruddii</name>
    <dbReference type="NCBI Taxonomy" id="114186"/>
    <lineage>
        <taxon>Bacteria</taxon>
        <taxon>Pseudomonadati</taxon>
        <taxon>Pseudomonadota</taxon>
        <taxon>Gammaproteobacteria</taxon>
        <taxon>Oceanospirillales</taxon>
        <taxon>Halomonadaceae</taxon>
        <taxon>Zymobacter group</taxon>
        <taxon>Candidatus Carsonella</taxon>
    </lineage>
</organism>
<evidence type="ECO:0000256" key="9">
    <source>
        <dbReference type="ARBA" id="ARBA00031349"/>
    </source>
</evidence>
<comment type="function">
    <text evidence="1">Stereospecific condensation of phosphoenolpyruvate (PEP) and D-erythrose-4-phosphate (E4P) giving rise to 3-deoxy-D-arabino-heptulosonate-7-phosphate (DAHP).</text>
</comment>